<feature type="compositionally biased region" description="Low complexity" evidence="1">
    <location>
        <begin position="1"/>
        <end position="11"/>
    </location>
</feature>
<feature type="compositionally biased region" description="Polar residues" evidence="1">
    <location>
        <begin position="35"/>
        <end position="44"/>
    </location>
</feature>
<gene>
    <name evidence="2" type="ORF">BLL36_21185</name>
</gene>
<name>A0A1V2K129_PSECE</name>
<feature type="region of interest" description="Disordered" evidence="1">
    <location>
        <begin position="386"/>
        <end position="410"/>
    </location>
</feature>
<feature type="region of interest" description="Disordered" evidence="1">
    <location>
        <begin position="1"/>
        <end position="44"/>
    </location>
</feature>
<evidence type="ECO:0000313" key="2">
    <source>
        <dbReference type="EMBL" id="ONH51447.1"/>
    </source>
</evidence>
<accession>A0A1V2K129</accession>
<dbReference type="OrthoDB" id="6282430at2"/>
<reference evidence="2 3" key="1">
    <citation type="submission" date="2016-10" db="EMBL/GenBank/DDBJ databases">
        <title>Pseudomonas lactis sp. nov. and Pseudomonas paralactis sp. nov., isolated from bovine raw milk.</title>
        <authorList>
            <person name="Von Neubeck M."/>
            <person name="Huptas C."/>
            <person name="Glueck C."/>
            <person name="Krewinkel M."/>
            <person name="Stoeckel M."/>
            <person name="Stressler T."/>
            <person name="Fischer L."/>
            <person name="Hinrichs J."/>
            <person name="Scherer S."/>
            <person name="Wenning M."/>
        </authorList>
    </citation>
    <scope>NUCLEOTIDE SEQUENCE [LARGE SCALE GENOMIC DNA]</scope>
    <source>
        <strain evidence="2 3">DSM 17516</strain>
    </source>
</reference>
<feature type="compositionally biased region" description="Polar residues" evidence="1">
    <location>
        <begin position="397"/>
        <end position="410"/>
    </location>
</feature>
<dbReference type="EMBL" id="MNPW01000011">
    <property type="protein sequence ID" value="ONH51447.1"/>
    <property type="molecule type" value="Genomic_DNA"/>
</dbReference>
<comment type="caution">
    <text evidence="2">The sequence shown here is derived from an EMBL/GenBank/DDBJ whole genome shotgun (WGS) entry which is preliminary data.</text>
</comment>
<proteinExistence type="predicted"/>
<sequence length="448" mass="49209">MINVSSSTSSSNTRPANDAASVVARRPVSPEDSKNAASISSNRGTSTTVSILALQLSDAATRAAASVEQKSTDPLDPITGEEYFANNTQHDAEIPNTTHPELLARARQATDFLNGHDTNPFNGLGRDQLNLIARDDSGAFTVNERRAAWETMQSMESPTASSSESVSVIGRDIMVSRLFNNREPPVALPPATFENITQRRSEFLTLDDRALIGDMYAYAQSQGADLAYVDRLVMSLSTYRYYSDGRQLSGNNGYDTDGYRVTLDFKPEDAATASSILNGSAINSTRIDQGFLRYILSPDHGSFINIGGIPFLERMVKKFSSEGADQPPLGSEFNTFKRARVEDHVVSTTHKDIRLPPSKAVTQVVNGVWSLTEYGKAEGYRLDKATRQVYKPAEPPTDQTQQRSTLNDPASEARNNSLFQALADTGEQPKTRWLWPGHLSKLMKNFKP</sequence>
<organism evidence="2 3">
    <name type="scientific">Pseudomonas cedrina subsp. cedrina</name>
    <dbReference type="NCBI Taxonomy" id="76762"/>
    <lineage>
        <taxon>Bacteria</taxon>
        <taxon>Pseudomonadati</taxon>
        <taxon>Pseudomonadota</taxon>
        <taxon>Gammaproteobacteria</taxon>
        <taxon>Pseudomonadales</taxon>
        <taxon>Pseudomonadaceae</taxon>
        <taxon>Pseudomonas</taxon>
    </lineage>
</organism>
<dbReference type="RefSeq" id="WP_076953383.1">
    <property type="nucleotide sequence ID" value="NZ_MNPW01000011.1"/>
</dbReference>
<evidence type="ECO:0000313" key="3">
    <source>
        <dbReference type="Proteomes" id="UP000189295"/>
    </source>
</evidence>
<protein>
    <submittedName>
        <fullName evidence="2">Uncharacterized protein</fullName>
    </submittedName>
</protein>
<dbReference type="AlphaFoldDB" id="A0A1V2K129"/>
<evidence type="ECO:0000256" key="1">
    <source>
        <dbReference type="SAM" id="MobiDB-lite"/>
    </source>
</evidence>
<dbReference type="Proteomes" id="UP000189295">
    <property type="component" value="Unassembled WGS sequence"/>
</dbReference>